<dbReference type="SUPFAM" id="SSF52540">
    <property type="entry name" value="P-loop containing nucleoside triphosphate hydrolases"/>
    <property type="match status" value="1"/>
</dbReference>
<comment type="subcellular location">
    <subcellularLocation>
        <location evidence="1">Golgi apparatus membrane</location>
        <topology evidence="1">Single-pass type II membrane protein</topology>
    </subcellularLocation>
</comment>
<dbReference type="Proteomes" id="UP000001555">
    <property type="component" value="Unassembled WGS sequence"/>
</dbReference>
<dbReference type="OrthoDB" id="514299at2759"/>
<dbReference type="PANTHER" id="PTHR14647:SF87">
    <property type="entry name" value="PUTATIVE-RELATED"/>
    <property type="match status" value="1"/>
</dbReference>
<dbReference type="GO" id="GO:0001733">
    <property type="term" value="F:galactosylceramide sulfotransferase activity"/>
    <property type="evidence" value="ECO:0007669"/>
    <property type="project" value="InterPro"/>
</dbReference>
<dbReference type="PANTHER" id="PTHR14647">
    <property type="entry name" value="GALACTOSE-3-O-SULFOTRANSFERASE"/>
    <property type="match status" value="1"/>
</dbReference>
<keyword evidence="4" id="KW-0812">Transmembrane</keyword>
<dbReference type="EMBL" id="ABJB010300396">
    <property type="status" value="NOT_ANNOTATED_CDS"/>
    <property type="molecule type" value="Genomic_DNA"/>
</dbReference>
<dbReference type="HOGENOM" id="CLU_1483580_0_0_1"/>
<dbReference type="Pfam" id="PF06990">
    <property type="entry name" value="Gal-3-0_sulfotr"/>
    <property type="match status" value="1"/>
</dbReference>
<sequence length="182" mass="21135">MTCRPRHSICFLKTHKCASSSVQNLLMRYGDRNNLRFVLPPKNNYLGHPKHFNRRVALDYDTRRYDMLVHHSRFYEREMRAVLGPDPVFVTIVREPASLFESIFSYYALERKFGDFDLPASSAGRNGSCLCRKARGRRARRLRSNRLKSKFTAKATEVTQGTVTTVSVVSTLRLLCETRMLR</sequence>
<protein>
    <submittedName>
        <fullName evidence="10 11">Uncharacterized protein</fullName>
    </submittedName>
</protein>
<dbReference type="GO" id="GO:0000139">
    <property type="term" value="C:Golgi membrane"/>
    <property type="evidence" value="ECO:0007669"/>
    <property type="project" value="UniProtKB-SubCell"/>
</dbReference>
<dbReference type="AlphaFoldDB" id="B7P7Z3"/>
<dbReference type="VEuPathDB" id="VectorBase:ISCW016997"/>
<dbReference type="InParanoid" id="B7P7Z3"/>
<evidence type="ECO:0000313" key="10">
    <source>
        <dbReference type="EMBL" id="EEC02715.1"/>
    </source>
</evidence>
<dbReference type="VEuPathDB" id="VectorBase:ISCI016997"/>
<dbReference type="GO" id="GO:0009247">
    <property type="term" value="P:glycolipid biosynthetic process"/>
    <property type="evidence" value="ECO:0007669"/>
    <property type="project" value="InterPro"/>
</dbReference>
<evidence type="ECO:0000256" key="6">
    <source>
        <dbReference type="ARBA" id="ARBA00022989"/>
    </source>
</evidence>
<keyword evidence="5" id="KW-0735">Signal-anchor</keyword>
<dbReference type="EMBL" id="DS654578">
    <property type="protein sequence ID" value="EEC02715.1"/>
    <property type="molecule type" value="Genomic_DNA"/>
</dbReference>
<gene>
    <name evidence="10" type="ORF">IscW_ISCW016997</name>
</gene>
<evidence type="ECO:0000313" key="12">
    <source>
        <dbReference type="Proteomes" id="UP000001555"/>
    </source>
</evidence>
<dbReference type="VEuPathDB" id="VectorBase:ISCP_030599"/>
<keyword evidence="7" id="KW-0333">Golgi apparatus</keyword>
<dbReference type="GO" id="GO:0008146">
    <property type="term" value="F:sulfotransferase activity"/>
    <property type="evidence" value="ECO:0000318"/>
    <property type="project" value="GO_Central"/>
</dbReference>
<evidence type="ECO:0000256" key="8">
    <source>
        <dbReference type="ARBA" id="ARBA00023136"/>
    </source>
</evidence>
<evidence type="ECO:0000256" key="2">
    <source>
        <dbReference type="ARBA" id="ARBA00008124"/>
    </source>
</evidence>
<dbReference type="PaxDb" id="6945-B7P7Z3"/>
<proteinExistence type="inferred from homology"/>
<reference evidence="10 12" key="1">
    <citation type="submission" date="2008-03" db="EMBL/GenBank/DDBJ databases">
        <title>Annotation of Ixodes scapularis.</title>
        <authorList>
            <consortium name="Ixodes scapularis Genome Project Consortium"/>
            <person name="Caler E."/>
            <person name="Hannick L.I."/>
            <person name="Bidwell S."/>
            <person name="Joardar V."/>
            <person name="Thiagarajan M."/>
            <person name="Amedeo P."/>
            <person name="Galinsky K.J."/>
            <person name="Schobel S."/>
            <person name="Inman J."/>
            <person name="Hostetler J."/>
            <person name="Miller J."/>
            <person name="Hammond M."/>
            <person name="Megy K."/>
            <person name="Lawson D."/>
            <person name="Kodira C."/>
            <person name="Sutton G."/>
            <person name="Meyer J."/>
            <person name="Hill C.A."/>
            <person name="Birren B."/>
            <person name="Nene V."/>
            <person name="Collins F."/>
            <person name="Alarcon-Chaidez F."/>
            <person name="Wikel S."/>
            <person name="Strausberg R."/>
        </authorList>
    </citation>
    <scope>NUCLEOTIDE SEQUENCE [LARGE SCALE GENOMIC DNA]</scope>
    <source>
        <strain evidence="12">Wikel</strain>
        <strain evidence="10">Wikel colony</strain>
    </source>
</reference>
<evidence type="ECO:0000256" key="5">
    <source>
        <dbReference type="ARBA" id="ARBA00022968"/>
    </source>
</evidence>
<evidence type="ECO:0000256" key="9">
    <source>
        <dbReference type="ARBA" id="ARBA00023180"/>
    </source>
</evidence>
<comment type="similarity">
    <text evidence="2">Belongs to the galactose-3-O-sulfotransferase family.</text>
</comment>
<dbReference type="EMBL" id="ABJB010176993">
    <property type="status" value="NOT_ANNOTATED_CDS"/>
    <property type="molecule type" value="Genomic_DNA"/>
</dbReference>
<accession>B7P7Z3</accession>
<evidence type="ECO:0000256" key="4">
    <source>
        <dbReference type="ARBA" id="ARBA00022692"/>
    </source>
</evidence>
<dbReference type="Gene3D" id="3.40.50.300">
    <property type="entry name" value="P-loop containing nucleotide triphosphate hydrolases"/>
    <property type="match status" value="1"/>
</dbReference>
<evidence type="ECO:0000256" key="1">
    <source>
        <dbReference type="ARBA" id="ARBA00004323"/>
    </source>
</evidence>
<evidence type="ECO:0000256" key="7">
    <source>
        <dbReference type="ARBA" id="ARBA00023034"/>
    </source>
</evidence>
<dbReference type="EnsemblMetazoa" id="ISCW016997-RA">
    <property type="protein sequence ID" value="ISCW016997-PA"/>
    <property type="gene ID" value="ISCW016997"/>
</dbReference>
<keyword evidence="3" id="KW-0808">Transferase</keyword>
<reference evidence="11" key="2">
    <citation type="submission" date="2020-05" db="UniProtKB">
        <authorList>
            <consortium name="EnsemblMetazoa"/>
        </authorList>
    </citation>
    <scope>IDENTIFICATION</scope>
    <source>
        <strain evidence="11">wikel</strain>
    </source>
</reference>
<keyword evidence="9" id="KW-0325">Glycoprotein</keyword>
<dbReference type="InterPro" id="IPR027417">
    <property type="entry name" value="P-loop_NTPase"/>
</dbReference>
<keyword evidence="6" id="KW-1133">Transmembrane helix</keyword>
<keyword evidence="8" id="KW-0472">Membrane</keyword>
<evidence type="ECO:0000313" key="11">
    <source>
        <dbReference type="EnsemblMetazoa" id="ISCW016997-PA"/>
    </source>
</evidence>
<evidence type="ECO:0000256" key="3">
    <source>
        <dbReference type="ARBA" id="ARBA00022679"/>
    </source>
</evidence>
<dbReference type="InterPro" id="IPR009729">
    <property type="entry name" value="Gal-3-0_sulfotransfrase"/>
</dbReference>
<name>B7P7Z3_IXOSC</name>
<keyword evidence="12" id="KW-1185">Reference proteome</keyword>
<organism>
    <name type="scientific">Ixodes scapularis</name>
    <name type="common">Black-legged tick</name>
    <name type="synonym">Deer tick</name>
    <dbReference type="NCBI Taxonomy" id="6945"/>
    <lineage>
        <taxon>Eukaryota</taxon>
        <taxon>Metazoa</taxon>
        <taxon>Ecdysozoa</taxon>
        <taxon>Arthropoda</taxon>
        <taxon>Chelicerata</taxon>
        <taxon>Arachnida</taxon>
        <taxon>Acari</taxon>
        <taxon>Parasitiformes</taxon>
        <taxon>Ixodida</taxon>
        <taxon>Ixodoidea</taxon>
        <taxon>Ixodidae</taxon>
        <taxon>Ixodinae</taxon>
        <taxon>Ixodes</taxon>
    </lineage>
</organism>